<keyword evidence="1 3" id="KW-0238">DNA-binding</keyword>
<dbReference type="PANTHER" id="PTHR45789">
    <property type="entry name" value="FI18025P1"/>
    <property type="match status" value="1"/>
</dbReference>
<keyword evidence="2 3" id="KW-0539">Nucleus</keyword>
<dbReference type="Proteomes" id="UP000183567">
    <property type="component" value="Unassembled WGS sequence"/>
</dbReference>
<keyword evidence="7" id="KW-1185">Reference proteome</keyword>
<gene>
    <name evidence="6" type="ORF">AZE42_05084</name>
</gene>
<dbReference type="SUPFAM" id="SSF47095">
    <property type="entry name" value="HMG-box"/>
    <property type="match status" value="1"/>
</dbReference>
<dbReference type="GO" id="GO:0005634">
    <property type="term" value="C:nucleus"/>
    <property type="evidence" value="ECO:0007669"/>
    <property type="project" value="UniProtKB-UniRule"/>
</dbReference>
<dbReference type="Gene3D" id="1.10.30.10">
    <property type="entry name" value="High mobility group box domain"/>
    <property type="match status" value="1"/>
</dbReference>
<evidence type="ECO:0000256" key="1">
    <source>
        <dbReference type="ARBA" id="ARBA00023125"/>
    </source>
</evidence>
<dbReference type="InterPro" id="IPR051356">
    <property type="entry name" value="SOX/SOX-like_TF"/>
</dbReference>
<evidence type="ECO:0000256" key="3">
    <source>
        <dbReference type="PROSITE-ProRule" id="PRU00267"/>
    </source>
</evidence>
<evidence type="ECO:0000313" key="7">
    <source>
        <dbReference type="Proteomes" id="UP000183567"/>
    </source>
</evidence>
<evidence type="ECO:0000313" key="6">
    <source>
        <dbReference type="EMBL" id="OJA12911.1"/>
    </source>
</evidence>
<feature type="compositionally biased region" description="Low complexity" evidence="4">
    <location>
        <begin position="65"/>
        <end position="84"/>
    </location>
</feature>
<dbReference type="OrthoDB" id="6247875at2759"/>
<dbReference type="EMBL" id="LVVM01004434">
    <property type="protein sequence ID" value="OJA12911.1"/>
    <property type="molecule type" value="Genomic_DNA"/>
</dbReference>
<name>A0A1J8PWR7_9AGAM</name>
<evidence type="ECO:0000259" key="5">
    <source>
        <dbReference type="PROSITE" id="PS50118"/>
    </source>
</evidence>
<comment type="caution">
    <text evidence="6">The sequence shown here is derived from an EMBL/GenBank/DDBJ whole genome shotgun (WGS) entry which is preliminary data.</text>
</comment>
<feature type="DNA-binding region" description="HMG box" evidence="3">
    <location>
        <begin position="120"/>
        <end position="189"/>
    </location>
</feature>
<protein>
    <recommendedName>
        <fullName evidence="5">HMG box domain-containing protein</fullName>
    </recommendedName>
</protein>
<dbReference type="Pfam" id="PF00505">
    <property type="entry name" value="HMG_box"/>
    <property type="match status" value="1"/>
</dbReference>
<dbReference type="GO" id="GO:0000981">
    <property type="term" value="F:DNA-binding transcription factor activity, RNA polymerase II-specific"/>
    <property type="evidence" value="ECO:0007669"/>
    <property type="project" value="TreeGrafter"/>
</dbReference>
<feature type="region of interest" description="Disordered" evidence="4">
    <location>
        <begin position="244"/>
        <end position="265"/>
    </location>
</feature>
<dbReference type="InterPro" id="IPR036910">
    <property type="entry name" value="HMG_box_dom_sf"/>
</dbReference>
<dbReference type="PANTHER" id="PTHR45789:SF2">
    <property type="entry name" value="FI18025P1"/>
    <property type="match status" value="1"/>
</dbReference>
<dbReference type="SMART" id="SM00398">
    <property type="entry name" value="HMG"/>
    <property type="match status" value="1"/>
</dbReference>
<dbReference type="CDD" id="cd01389">
    <property type="entry name" value="HMG-box_ROX1-like"/>
    <property type="match status" value="1"/>
</dbReference>
<feature type="domain" description="HMG box" evidence="5">
    <location>
        <begin position="120"/>
        <end position="189"/>
    </location>
</feature>
<dbReference type="PROSITE" id="PS50118">
    <property type="entry name" value="HMG_BOX_2"/>
    <property type="match status" value="1"/>
</dbReference>
<accession>A0A1J8PWR7</accession>
<dbReference type="AlphaFoldDB" id="A0A1J8PWR7"/>
<proteinExistence type="predicted"/>
<evidence type="ECO:0000256" key="4">
    <source>
        <dbReference type="SAM" id="MobiDB-lite"/>
    </source>
</evidence>
<reference evidence="6 7" key="1">
    <citation type="submission" date="2016-03" db="EMBL/GenBank/DDBJ databases">
        <title>Comparative genomics of the ectomycorrhizal sister species Rhizopogon vinicolor and Rhizopogon vesiculosus (Basidiomycota: Boletales) reveals a divergence of the mating type B locus.</title>
        <authorList>
            <person name="Mujic A.B."/>
            <person name="Kuo A."/>
            <person name="Tritt A."/>
            <person name="Lipzen A."/>
            <person name="Chen C."/>
            <person name="Johnson J."/>
            <person name="Sharma A."/>
            <person name="Barry K."/>
            <person name="Grigoriev I.V."/>
            <person name="Spatafora J.W."/>
        </authorList>
    </citation>
    <scope>NUCLEOTIDE SEQUENCE [LARGE SCALE GENOMIC DNA]</scope>
    <source>
        <strain evidence="6 7">AM-OR11-056</strain>
    </source>
</reference>
<organism evidence="6 7">
    <name type="scientific">Rhizopogon vesiculosus</name>
    <dbReference type="NCBI Taxonomy" id="180088"/>
    <lineage>
        <taxon>Eukaryota</taxon>
        <taxon>Fungi</taxon>
        <taxon>Dikarya</taxon>
        <taxon>Basidiomycota</taxon>
        <taxon>Agaricomycotina</taxon>
        <taxon>Agaricomycetes</taxon>
        <taxon>Agaricomycetidae</taxon>
        <taxon>Boletales</taxon>
        <taxon>Suillineae</taxon>
        <taxon>Rhizopogonaceae</taxon>
        <taxon>Rhizopogon</taxon>
    </lineage>
</organism>
<dbReference type="GO" id="GO:0000978">
    <property type="term" value="F:RNA polymerase II cis-regulatory region sequence-specific DNA binding"/>
    <property type="evidence" value="ECO:0007669"/>
    <property type="project" value="TreeGrafter"/>
</dbReference>
<feature type="compositionally biased region" description="Polar residues" evidence="4">
    <location>
        <begin position="244"/>
        <end position="257"/>
    </location>
</feature>
<dbReference type="InterPro" id="IPR009071">
    <property type="entry name" value="HMG_box_dom"/>
</dbReference>
<dbReference type="STRING" id="180088.A0A1J8PWR7"/>
<feature type="region of interest" description="Disordered" evidence="4">
    <location>
        <begin position="58"/>
        <end position="84"/>
    </location>
</feature>
<sequence length="423" mass="46937">MVVTDAQIIQFDLDSITSYGPLDHNGAPTYDFSSPPPFESPLVPPDFQWHRIESVSSCIPSPPESVSSSHGPTPSTSPGISTTLDSELPFPSAFPSSAALASMPIPFPRSYSRSKDPDHVPRPRNAFMLFRSAFAAAQKIGTNIERDNRHITRIIAHCWNRLSDSEKQVWHNKAATEKAMHAMKYPNYRFHPIVRAQKPAKRKVRRNGTEDKKRCEQVAELLLAGKHGEELEVAVKEIDDTLKATASGSPAESTRGPTSKGLRGWEPCDGDSEGCDIQPFRSPLLPPAKSINPLTYNLTHVTQVSQPLTTVNTTPKIYDYGVQHYQVHDVHQPSSSTLLEHPLLLTQPDCYSLSQSTRLSPLPVPFYSEPTNLFMNYSEKNVGDDISALSFFPPDLSALSWDAFSTSCYVPNTSYPYTTFPSY</sequence>
<evidence type="ECO:0000256" key="2">
    <source>
        <dbReference type="ARBA" id="ARBA00023242"/>
    </source>
</evidence>